<dbReference type="STRING" id="742152.A0A2H3JP51"/>
<dbReference type="GO" id="GO:0005507">
    <property type="term" value="F:copper ion binding"/>
    <property type="evidence" value="ECO:0007669"/>
    <property type="project" value="InterPro"/>
</dbReference>
<evidence type="ECO:0000313" key="12">
    <source>
        <dbReference type="Proteomes" id="UP000218811"/>
    </source>
</evidence>
<evidence type="ECO:0000256" key="8">
    <source>
        <dbReference type="PIRNR" id="PIRNR037736"/>
    </source>
</evidence>
<dbReference type="InterPro" id="IPR003782">
    <property type="entry name" value="SCO1/SenC"/>
</dbReference>
<dbReference type="FunFam" id="3.40.30.10:FF:000013">
    <property type="entry name" value="Blast:Protein SCO1 homolog, mitochondrial"/>
    <property type="match status" value="1"/>
</dbReference>
<evidence type="ECO:0000256" key="2">
    <source>
        <dbReference type="ARBA" id="ARBA00010996"/>
    </source>
</evidence>
<keyword evidence="4 8" id="KW-0999">Mitochondrion inner membrane</keyword>
<evidence type="ECO:0000256" key="6">
    <source>
        <dbReference type="ARBA" id="ARBA00023128"/>
    </source>
</evidence>
<evidence type="ECO:0000256" key="5">
    <source>
        <dbReference type="ARBA" id="ARBA00023008"/>
    </source>
</evidence>
<organism evidence="11 12">
    <name type="scientific">Wolfiporia cocos (strain MD-104)</name>
    <name type="common">Brown rot fungus</name>
    <dbReference type="NCBI Taxonomy" id="742152"/>
    <lineage>
        <taxon>Eukaryota</taxon>
        <taxon>Fungi</taxon>
        <taxon>Dikarya</taxon>
        <taxon>Basidiomycota</taxon>
        <taxon>Agaricomycotina</taxon>
        <taxon>Agaricomycetes</taxon>
        <taxon>Polyporales</taxon>
        <taxon>Phaeolaceae</taxon>
        <taxon>Wolfiporia</taxon>
    </lineage>
</organism>
<dbReference type="PIRSF" id="PIRSF037736">
    <property type="entry name" value="SCO1"/>
    <property type="match status" value="1"/>
</dbReference>
<keyword evidence="3 9" id="KW-0479">Metal-binding</keyword>
<evidence type="ECO:0000256" key="9">
    <source>
        <dbReference type="PIRSR" id="PIRSR037736-1"/>
    </source>
</evidence>
<dbReference type="Proteomes" id="UP000218811">
    <property type="component" value="Unassembled WGS sequence"/>
</dbReference>
<dbReference type="OrthoDB" id="270009at2759"/>
<proteinExistence type="inferred from homology"/>
<dbReference type="PANTHER" id="PTHR12151:SF5">
    <property type="entry name" value="AT19154P"/>
    <property type="match status" value="1"/>
</dbReference>
<dbReference type="GO" id="GO:0005743">
    <property type="term" value="C:mitochondrial inner membrane"/>
    <property type="evidence" value="ECO:0007669"/>
    <property type="project" value="UniProtKB-SubCell"/>
</dbReference>
<evidence type="ECO:0000256" key="3">
    <source>
        <dbReference type="ARBA" id="ARBA00022723"/>
    </source>
</evidence>
<keyword evidence="6 8" id="KW-0496">Mitochondrion</keyword>
<evidence type="ECO:0000256" key="4">
    <source>
        <dbReference type="ARBA" id="ARBA00022792"/>
    </source>
</evidence>
<accession>A0A2H3JP51</accession>
<dbReference type="GO" id="GO:0016531">
    <property type="term" value="F:copper chaperone activity"/>
    <property type="evidence" value="ECO:0007669"/>
    <property type="project" value="InterPro"/>
</dbReference>
<evidence type="ECO:0000256" key="1">
    <source>
        <dbReference type="ARBA" id="ARBA00004273"/>
    </source>
</evidence>
<dbReference type="EMBL" id="KB468113">
    <property type="protein sequence ID" value="PCH41683.1"/>
    <property type="molecule type" value="Genomic_DNA"/>
</dbReference>
<evidence type="ECO:0000256" key="7">
    <source>
        <dbReference type="ARBA" id="ARBA00023136"/>
    </source>
</evidence>
<keyword evidence="10" id="KW-1015">Disulfide bond</keyword>
<dbReference type="Gene3D" id="3.40.30.10">
    <property type="entry name" value="Glutaredoxin"/>
    <property type="match status" value="1"/>
</dbReference>
<gene>
    <name evidence="11" type="ORF">WOLCODRAFT_137542</name>
</gene>
<dbReference type="Pfam" id="PF02630">
    <property type="entry name" value="SCO1-SenC"/>
    <property type="match status" value="1"/>
</dbReference>
<dbReference type="InterPro" id="IPR017276">
    <property type="entry name" value="Synth_of_cyt-c-oxidase_Sco1/2"/>
</dbReference>
<dbReference type="InterPro" id="IPR036249">
    <property type="entry name" value="Thioredoxin-like_sf"/>
</dbReference>
<feature type="binding site" evidence="9">
    <location>
        <position position="141"/>
    </location>
    <ligand>
        <name>Cu cation</name>
        <dbReference type="ChEBI" id="CHEBI:23378"/>
    </ligand>
</feature>
<comment type="subcellular location">
    <subcellularLocation>
        <location evidence="1 8">Mitochondrion inner membrane</location>
    </subcellularLocation>
</comment>
<dbReference type="CDD" id="cd02968">
    <property type="entry name" value="SCO"/>
    <property type="match status" value="1"/>
</dbReference>
<protein>
    <submittedName>
        <fullName evidence="11">H-sco1</fullName>
    </submittedName>
</protein>
<dbReference type="GO" id="GO:0033617">
    <property type="term" value="P:mitochondrial respiratory chain complex IV assembly"/>
    <property type="evidence" value="ECO:0007669"/>
    <property type="project" value="TreeGrafter"/>
</dbReference>
<sequence length="273" mass="30634">MSALASLAFSRRAASCIAGPSRSPLLRTPVKRCQIARRQYSQPTQQTSSGARDRSAVGVFTPKAAAVFVATGVALFLYFKHEKEQLLIQRQQERENKEIGRPHVGGPFVLTTHENKPFTEQDLLGKWSLIYFGFTNCPDICPEELDKMSAAVSELEKEYGAIMQPIFVSVDPARDTPSQIARYVDEFHPRLVGLTGTYDEVKAICRTYRVYFSTPPGTTAEDDYLVDHSIFFYFMDPQGEFVDAFGKASTVTDVVERVKKEVGVWEEKTGKRV</sequence>
<feature type="disulfide bond" description="Redox-active" evidence="10">
    <location>
        <begin position="137"/>
        <end position="141"/>
    </location>
</feature>
<reference evidence="11 12" key="1">
    <citation type="journal article" date="2012" name="Science">
        <title>The Paleozoic origin of enzymatic lignin decomposition reconstructed from 31 fungal genomes.</title>
        <authorList>
            <person name="Floudas D."/>
            <person name="Binder M."/>
            <person name="Riley R."/>
            <person name="Barry K."/>
            <person name="Blanchette R.A."/>
            <person name="Henrissat B."/>
            <person name="Martinez A.T."/>
            <person name="Otillar R."/>
            <person name="Spatafora J.W."/>
            <person name="Yadav J.S."/>
            <person name="Aerts A."/>
            <person name="Benoit I."/>
            <person name="Boyd A."/>
            <person name="Carlson A."/>
            <person name="Copeland A."/>
            <person name="Coutinho P.M."/>
            <person name="de Vries R.P."/>
            <person name="Ferreira P."/>
            <person name="Findley K."/>
            <person name="Foster B."/>
            <person name="Gaskell J."/>
            <person name="Glotzer D."/>
            <person name="Gorecki P."/>
            <person name="Heitman J."/>
            <person name="Hesse C."/>
            <person name="Hori C."/>
            <person name="Igarashi K."/>
            <person name="Jurgens J.A."/>
            <person name="Kallen N."/>
            <person name="Kersten P."/>
            <person name="Kohler A."/>
            <person name="Kuees U."/>
            <person name="Kumar T.K.A."/>
            <person name="Kuo A."/>
            <person name="LaButti K."/>
            <person name="Larrondo L.F."/>
            <person name="Lindquist E."/>
            <person name="Ling A."/>
            <person name="Lombard V."/>
            <person name="Lucas S."/>
            <person name="Lundell T."/>
            <person name="Martin R."/>
            <person name="McLaughlin D.J."/>
            <person name="Morgenstern I."/>
            <person name="Morin E."/>
            <person name="Murat C."/>
            <person name="Nagy L.G."/>
            <person name="Nolan M."/>
            <person name="Ohm R.A."/>
            <person name="Patyshakuliyeva A."/>
            <person name="Rokas A."/>
            <person name="Ruiz-Duenas F.J."/>
            <person name="Sabat G."/>
            <person name="Salamov A."/>
            <person name="Samejima M."/>
            <person name="Schmutz J."/>
            <person name="Slot J.C."/>
            <person name="St John F."/>
            <person name="Stenlid J."/>
            <person name="Sun H."/>
            <person name="Sun S."/>
            <person name="Syed K."/>
            <person name="Tsang A."/>
            <person name="Wiebenga A."/>
            <person name="Young D."/>
            <person name="Pisabarro A."/>
            <person name="Eastwood D.C."/>
            <person name="Martin F."/>
            <person name="Cullen D."/>
            <person name="Grigoriev I.V."/>
            <person name="Hibbett D.S."/>
        </authorList>
    </citation>
    <scope>NUCLEOTIDE SEQUENCE [LARGE SCALE GENOMIC DNA]</scope>
    <source>
        <strain evidence="11 12">MD-104</strain>
    </source>
</reference>
<dbReference type="SUPFAM" id="SSF52833">
    <property type="entry name" value="Thioredoxin-like"/>
    <property type="match status" value="1"/>
</dbReference>
<dbReference type="AlphaFoldDB" id="A0A2H3JP51"/>
<dbReference type="GO" id="GO:0006878">
    <property type="term" value="P:intracellular copper ion homeostasis"/>
    <property type="evidence" value="ECO:0007669"/>
    <property type="project" value="UniProtKB-UniRule"/>
</dbReference>
<keyword evidence="12" id="KW-1185">Reference proteome</keyword>
<feature type="binding site" evidence="9">
    <location>
        <position position="228"/>
    </location>
    <ligand>
        <name>Cu cation</name>
        <dbReference type="ChEBI" id="CHEBI:23378"/>
    </ligand>
</feature>
<name>A0A2H3JP51_WOLCO</name>
<comment type="similarity">
    <text evidence="2 8">Belongs to the SCO1/2 family.</text>
</comment>
<keyword evidence="7" id="KW-0472">Membrane</keyword>
<feature type="binding site" evidence="9">
    <location>
        <position position="137"/>
    </location>
    <ligand>
        <name>Cu cation</name>
        <dbReference type="ChEBI" id="CHEBI:23378"/>
    </ligand>
</feature>
<evidence type="ECO:0000256" key="10">
    <source>
        <dbReference type="PIRSR" id="PIRSR603782-2"/>
    </source>
</evidence>
<keyword evidence="5 9" id="KW-0186">Copper</keyword>
<evidence type="ECO:0000313" key="11">
    <source>
        <dbReference type="EMBL" id="PCH41683.1"/>
    </source>
</evidence>
<dbReference type="OMA" id="MLYFRVE"/>
<dbReference type="PANTHER" id="PTHR12151">
    <property type="entry name" value="ELECTRON TRANSPORT PROTIN SCO1/SENC FAMILY MEMBER"/>
    <property type="match status" value="1"/>
</dbReference>